<feature type="transmembrane region" description="Helical" evidence="1">
    <location>
        <begin position="12"/>
        <end position="31"/>
    </location>
</feature>
<evidence type="ECO:0000256" key="1">
    <source>
        <dbReference type="SAM" id="Phobius"/>
    </source>
</evidence>
<dbReference type="InterPro" id="IPR000326">
    <property type="entry name" value="PAP2/HPO"/>
</dbReference>
<feature type="transmembrane region" description="Helical" evidence="1">
    <location>
        <begin position="138"/>
        <end position="154"/>
    </location>
</feature>
<feature type="transmembrane region" description="Helical" evidence="1">
    <location>
        <begin position="166"/>
        <end position="184"/>
    </location>
</feature>
<dbReference type="AlphaFoldDB" id="A0A9D1P0G1"/>
<dbReference type="Gene3D" id="1.20.144.10">
    <property type="entry name" value="Phosphatidic acid phosphatase type 2/haloperoxidase"/>
    <property type="match status" value="1"/>
</dbReference>
<organism evidence="3 4">
    <name type="scientific">Candidatus Merdiplasma excrementigallinarum</name>
    <dbReference type="NCBI Taxonomy" id="2840864"/>
    <lineage>
        <taxon>Bacteria</taxon>
        <taxon>Bacillati</taxon>
        <taxon>Bacillota</taxon>
        <taxon>Clostridia</taxon>
        <taxon>Lachnospirales</taxon>
        <taxon>Lachnospiraceae</taxon>
        <taxon>Lachnospiraceae incertae sedis</taxon>
        <taxon>Candidatus Merdiplasma</taxon>
    </lineage>
</organism>
<dbReference type="InterPro" id="IPR036938">
    <property type="entry name" value="PAP2/HPO_sf"/>
</dbReference>
<accession>A0A9D1P0G1</accession>
<name>A0A9D1P0G1_9FIRM</name>
<dbReference type="GO" id="GO:0016020">
    <property type="term" value="C:membrane"/>
    <property type="evidence" value="ECO:0007669"/>
    <property type="project" value="UniProtKB-SubCell"/>
</dbReference>
<feature type="domain" description="Phosphatidic acid phosphatase type 2/haloperoxidase" evidence="2">
    <location>
        <begin position="102"/>
        <end position="211"/>
    </location>
</feature>
<dbReference type="Proteomes" id="UP000886889">
    <property type="component" value="Unassembled WGS sequence"/>
</dbReference>
<feature type="transmembrane region" description="Helical" evidence="1">
    <location>
        <begin position="88"/>
        <end position="108"/>
    </location>
</feature>
<feature type="transmembrane region" description="Helical" evidence="1">
    <location>
        <begin position="55"/>
        <end position="76"/>
    </location>
</feature>
<dbReference type="EMBL" id="DVOS01000057">
    <property type="protein sequence ID" value="HIV23630.1"/>
    <property type="molecule type" value="Genomic_DNA"/>
</dbReference>
<proteinExistence type="predicted"/>
<sequence>MKTIKEFALKYKHSLWIISYMLFYLLGFYILEHAEHRHYHVIHSWLDDKIPFCEYFIIPYLLWFFYIAVGLCWFIIKCRNRREYYQLVSVLAIGMTIFLVVSCIYPNMQTLRPTVFARDNVFTRMVQILYQTDTPTNILPSIHVFNSLAMFYAICGNSELRKKKAVPAGAGILTLLIILSTMFLKQHSVVDVSLGVLMSVAVQVFCQHLFQGEEERYEKGYLRRIY</sequence>
<evidence type="ECO:0000313" key="3">
    <source>
        <dbReference type="EMBL" id="HIV23630.1"/>
    </source>
</evidence>
<keyword evidence="1" id="KW-0812">Transmembrane</keyword>
<comment type="caution">
    <text evidence="3">The sequence shown here is derived from an EMBL/GenBank/DDBJ whole genome shotgun (WGS) entry which is preliminary data.</text>
</comment>
<dbReference type="Pfam" id="PF01569">
    <property type="entry name" value="PAP2"/>
    <property type="match status" value="1"/>
</dbReference>
<reference evidence="3" key="1">
    <citation type="submission" date="2020-10" db="EMBL/GenBank/DDBJ databases">
        <authorList>
            <person name="Gilroy R."/>
        </authorList>
    </citation>
    <scope>NUCLEOTIDE SEQUENCE</scope>
    <source>
        <strain evidence="3">ChiBcec6-7307</strain>
    </source>
</reference>
<dbReference type="SUPFAM" id="SSF48317">
    <property type="entry name" value="Acid phosphatase/Vanadium-dependent haloperoxidase"/>
    <property type="match status" value="1"/>
</dbReference>
<evidence type="ECO:0000259" key="2">
    <source>
        <dbReference type="Pfam" id="PF01569"/>
    </source>
</evidence>
<keyword evidence="1" id="KW-1133">Transmembrane helix</keyword>
<reference evidence="3" key="2">
    <citation type="journal article" date="2021" name="PeerJ">
        <title>Extensive microbial diversity within the chicken gut microbiome revealed by metagenomics and culture.</title>
        <authorList>
            <person name="Gilroy R."/>
            <person name="Ravi A."/>
            <person name="Getino M."/>
            <person name="Pursley I."/>
            <person name="Horton D.L."/>
            <person name="Alikhan N.F."/>
            <person name="Baker D."/>
            <person name="Gharbi K."/>
            <person name="Hall N."/>
            <person name="Watson M."/>
            <person name="Adriaenssens E.M."/>
            <person name="Foster-Nyarko E."/>
            <person name="Jarju S."/>
            <person name="Secka A."/>
            <person name="Antonio M."/>
            <person name="Oren A."/>
            <person name="Chaudhuri R.R."/>
            <person name="La Ragione R."/>
            <person name="Hildebrand F."/>
            <person name="Pallen M.J."/>
        </authorList>
    </citation>
    <scope>NUCLEOTIDE SEQUENCE</scope>
    <source>
        <strain evidence="3">ChiBcec6-7307</strain>
    </source>
</reference>
<evidence type="ECO:0000313" key="4">
    <source>
        <dbReference type="Proteomes" id="UP000886889"/>
    </source>
</evidence>
<keyword evidence="1" id="KW-0472">Membrane</keyword>
<protein>
    <submittedName>
        <fullName evidence="3">Phosphatase PAP2 family protein</fullName>
    </submittedName>
</protein>
<gene>
    <name evidence="3" type="ORF">IAC80_06790</name>
</gene>